<dbReference type="Gene3D" id="1.10.3680.10">
    <property type="entry name" value="TerB-like"/>
    <property type="match status" value="1"/>
</dbReference>
<dbReference type="CDD" id="cd07177">
    <property type="entry name" value="terB_like"/>
    <property type="match status" value="1"/>
</dbReference>
<evidence type="ECO:0000259" key="1">
    <source>
        <dbReference type="Pfam" id="PF05099"/>
    </source>
</evidence>
<dbReference type="InterPro" id="IPR029024">
    <property type="entry name" value="TerB-like"/>
</dbReference>
<protein>
    <recommendedName>
        <fullName evidence="1">Co-chaperone DjlA N-terminal domain-containing protein</fullName>
    </recommendedName>
</protein>
<dbReference type="RefSeq" id="WP_071656373.1">
    <property type="nucleotide sequence ID" value="NZ_MLCF01000045.1"/>
</dbReference>
<dbReference type="SUPFAM" id="SSF158682">
    <property type="entry name" value="TerB-like"/>
    <property type="match status" value="1"/>
</dbReference>
<sequence>MARNQGQGTDGEFYCARCGGDRNYRARTGRLPGRRGLRVVCTDCRARYGPEVLEAPTCRGFVLLIRDAARALALAALAADGSCDAASREAACAAVRSAGSPECQPGNLLDEMVELQQVDDPDATRVDGLPPTAAARLRAALVPLGPHLAEPGRAHLLATAARVALADGAYTPNERAMLMAAGHALTMPDAQIRQVLREAAAAGR</sequence>
<evidence type="ECO:0000313" key="3">
    <source>
        <dbReference type="Proteomes" id="UP000243342"/>
    </source>
</evidence>
<dbReference type="OrthoDB" id="1261251at2"/>
<dbReference type="EMBL" id="MLCF01000045">
    <property type="protein sequence ID" value="OIV37666.1"/>
    <property type="molecule type" value="Genomic_DNA"/>
</dbReference>
<dbReference type="Proteomes" id="UP000243342">
    <property type="component" value="Unassembled WGS sequence"/>
</dbReference>
<keyword evidence="3" id="KW-1185">Reference proteome</keyword>
<accession>A0A1J7CDD0</accession>
<feature type="domain" description="Co-chaperone DjlA N-terminal" evidence="1">
    <location>
        <begin position="67"/>
        <end position="194"/>
    </location>
</feature>
<gene>
    <name evidence="2" type="ORF">BIV57_09860</name>
</gene>
<name>A0A1J7CDD0_9ACTN</name>
<dbReference type="Pfam" id="PF05099">
    <property type="entry name" value="TerB"/>
    <property type="match status" value="1"/>
</dbReference>
<dbReference type="AlphaFoldDB" id="A0A1J7CDD0"/>
<reference evidence="2 3" key="1">
    <citation type="submission" date="2016-10" db="EMBL/GenBank/DDBJ databases">
        <title>Genome sequence of Streptomyces gilvigriseus MUSC 26.</title>
        <authorList>
            <person name="Lee L.-H."/>
            <person name="Ser H.-L."/>
        </authorList>
    </citation>
    <scope>NUCLEOTIDE SEQUENCE [LARGE SCALE GENOMIC DNA]</scope>
    <source>
        <strain evidence="2 3">MUSC 26</strain>
    </source>
</reference>
<dbReference type="InterPro" id="IPR007791">
    <property type="entry name" value="DjlA_N"/>
</dbReference>
<proteinExistence type="predicted"/>
<organism evidence="2 3">
    <name type="scientific">Mangrovactinospora gilvigrisea</name>
    <dbReference type="NCBI Taxonomy" id="1428644"/>
    <lineage>
        <taxon>Bacteria</taxon>
        <taxon>Bacillati</taxon>
        <taxon>Actinomycetota</taxon>
        <taxon>Actinomycetes</taxon>
        <taxon>Kitasatosporales</taxon>
        <taxon>Streptomycetaceae</taxon>
        <taxon>Mangrovactinospora</taxon>
    </lineage>
</organism>
<dbReference type="STRING" id="1428644.BIV57_09860"/>
<evidence type="ECO:0000313" key="2">
    <source>
        <dbReference type="EMBL" id="OIV37666.1"/>
    </source>
</evidence>
<comment type="caution">
    <text evidence="2">The sequence shown here is derived from an EMBL/GenBank/DDBJ whole genome shotgun (WGS) entry which is preliminary data.</text>
</comment>